<dbReference type="OrthoDB" id="439917at2759"/>
<evidence type="ECO:0000313" key="4">
    <source>
        <dbReference type="EMBL" id="RPD65510.1"/>
    </source>
</evidence>
<evidence type="ECO:0000313" key="5">
    <source>
        <dbReference type="Proteomes" id="UP000313359"/>
    </source>
</evidence>
<feature type="chain" id="PRO_5022826287" description="Protein CPL1-like domain-containing protein" evidence="2">
    <location>
        <begin position="19"/>
        <end position="382"/>
    </location>
</feature>
<reference evidence="4" key="1">
    <citation type="journal article" date="2018" name="Genome Biol. Evol.">
        <title>Genomics and development of Lentinus tigrinus, a white-rot wood-decaying mushroom with dimorphic fruiting bodies.</title>
        <authorList>
            <person name="Wu B."/>
            <person name="Xu Z."/>
            <person name="Knudson A."/>
            <person name="Carlson A."/>
            <person name="Chen N."/>
            <person name="Kovaka S."/>
            <person name="LaButti K."/>
            <person name="Lipzen A."/>
            <person name="Pennachio C."/>
            <person name="Riley R."/>
            <person name="Schakwitz W."/>
            <person name="Umezawa K."/>
            <person name="Ohm R.A."/>
            <person name="Grigoriev I.V."/>
            <person name="Nagy L.G."/>
            <person name="Gibbons J."/>
            <person name="Hibbett D."/>
        </authorList>
    </citation>
    <scope>NUCLEOTIDE SEQUENCE [LARGE SCALE GENOMIC DNA]</scope>
    <source>
        <strain evidence="4">ALCF2SS1-6</strain>
    </source>
</reference>
<dbReference type="InterPro" id="IPR038955">
    <property type="entry name" value="PriA/CPL1_fungi"/>
</dbReference>
<gene>
    <name evidence="4" type="ORF">L227DRAFT_214267</name>
</gene>
<evidence type="ECO:0000256" key="1">
    <source>
        <dbReference type="SAM" id="MobiDB-lite"/>
    </source>
</evidence>
<protein>
    <recommendedName>
        <fullName evidence="3">Protein CPL1-like domain-containing protein</fullName>
    </recommendedName>
</protein>
<evidence type="ECO:0000256" key="2">
    <source>
        <dbReference type="SAM" id="SignalP"/>
    </source>
</evidence>
<dbReference type="EMBL" id="ML122252">
    <property type="protein sequence ID" value="RPD65510.1"/>
    <property type="molecule type" value="Genomic_DNA"/>
</dbReference>
<sequence length="382" mass="40411">MLAVHALLAFGYFSGGAALALTTPPLRPLRSKLPEARAESQSSHVGYGLRPRHPLTDDTCFYANATTLSDITFSGLSSRSASTDFADTDTCICLSGLSATLSSLSSTASLIDEFGLPGVEEVFSTYIASSSFAKACTYPPNSRPQCTRDNLCGFSCDPPFIASGDSCVCQNSSDCGPSPPPPATCQASGKTGRLSKRSTISTLAIAQSACGVHETVCGTFDGTTANFRCVDIQTSLDSCGGCILPSPFGLRANDRATAVDCTAIPSVDAVSCMSGKCIIQSCLPGWTVDAEGTGCIREQSAVPQAQYISQAPLDKRTRRSLALQSHPNGTSSQGVKPHSNWRIPDYRSEPEGDYVDRASNDDGAAMRLKEDWTRIPDIRRQV</sequence>
<dbReference type="PANTHER" id="PTHR35192:SF2">
    <property type="entry name" value="APPLE DOMAIN-CONTAINING PROTEIN"/>
    <property type="match status" value="1"/>
</dbReference>
<feature type="region of interest" description="Disordered" evidence="1">
    <location>
        <begin position="318"/>
        <end position="341"/>
    </location>
</feature>
<dbReference type="STRING" id="1328759.A0A5C2SPE3"/>
<dbReference type="InterPro" id="IPR048661">
    <property type="entry name" value="CPL1-like"/>
</dbReference>
<keyword evidence="2" id="KW-0732">Signal</keyword>
<dbReference type="Proteomes" id="UP000313359">
    <property type="component" value="Unassembled WGS sequence"/>
</dbReference>
<organism evidence="4 5">
    <name type="scientific">Lentinus tigrinus ALCF2SS1-6</name>
    <dbReference type="NCBI Taxonomy" id="1328759"/>
    <lineage>
        <taxon>Eukaryota</taxon>
        <taxon>Fungi</taxon>
        <taxon>Dikarya</taxon>
        <taxon>Basidiomycota</taxon>
        <taxon>Agaricomycotina</taxon>
        <taxon>Agaricomycetes</taxon>
        <taxon>Polyporales</taxon>
        <taxon>Polyporaceae</taxon>
        <taxon>Lentinus</taxon>
    </lineage>
</organism>
<dbReference type="Pfam" id="PF21671">
    <property type="entry name" value="CPL1-like"/>
    <property type="match status" value="1"/>
</dbReference>
<dbReference type="PANTHER" id="PTHR35192">
    <property type="entry name" value="PROTEIN, PUTATIVE-RELATED"/>
    <property type="match status" value="1"/>
</dbReference>
<evidence type="ECO:0000259" key="3">
    <source>
        <dbReference type="Pfam" id="PF21671"/>
    </source>
</evidence>
<proteinExistence type="predicted"/>
<feature type="compositionally biased region" description="Polar residues" evidence="1">
    <location>
        <begin position="322"/>
        <end position="334"/>
    </location>
</feature>
<name>A0A5C2SPE3_9APHY</name>
<dbReference type="AlphaFoldDB" id="A0A5C2SPE3"/>
<keyword evidence="5" id="KW-1185">Reference proteome</keyword>
<feature type="signal peptide" evidence="2">
    <location>
        <begin position="1"/>
        <end position="18"/>
    </location>
</feature>
<feature type="domain" description="Protein CPL1-like" evidence="3">
    <location>
        <begin position="227"/>
        <end position="296"/>
    </location>
</feature>
<accession>A0A5C2SPE3</accession>